<feature type="compositionally biased region" description="Polar residues" evidence="9">
    <location>
        <begin position="76"/>
        <end position="90"/>
    </location>
</feature>
<keyword evidence="2" id="KW-1003">Cell membrane</keyword>
<dbReference type="Pfam" id="PF01390">
    <property type="entry name" value="SEA"/>
    <property type="match status" value="1"/>
</dbReference>
<dbReference type="InterPro" id="IPR036364">
    <property type="entry name" value="SEA_dom_sf"/>
</dbReference>
<keyword evidence="3" id="KW-0245">EGF-like domain</keyword>
<organism evidence="12 13">
    <name type="scientific">Xenotaenia resolanae</name>
    <dbReference type="NCBI Taxonomy" id="208358"/>
    <lineage>
        <taxon>Eukaryota</taxon>
        <taxon>Metazoa</taxon>
        <taxon>Chordata</taxon>
        <taxon>Craniata</taxon>
        <taxon>Vertebrata</taxon>
        <taxon>Euteleostomi</taxon>
        <taxon>Actinopterygii</taxon>
        <taxon>Neopterygii</taxon>
        <taxon>Teleostei</taxon>
        <taxon>Neoteleostei</taxon>
        <taxon>Acanthomorphata</taxon>
        <taxon>Ovalentaria</taxon>
        <taxon>Atherinomorphae</taxon>
        <taxon>Cyprinodontiformes</taxon>
        <taxon>Goodeidae</taxon>
        <taxon>Xenotaenia</taxon>
    </lineage>
</organism>
<feature type="region of interest" description="Disordered" evidence="9">
    <location>
        <begin position="552"/>
        <end position="573"/>
    </location>
</feature>
<comment type="subcellular location">
    <subcellularLocation>
        <location evidence="1">Cell membrane</location>
    </subcellularLocation>
</comment>
<comment type="caution">
    <text evidence="12">The sequence shown here is derived from an EMBL/GenBank/DDBJ whole genome shotgun (WGS) entry which is preliminary data.</text>
</comment>
<feature type="compositionally biased region" description="Low complexity" evidence="9">
    <location>
        <begin position="201"/>
        <end position="240"/>
    </location>
</feature>
<gene>
    <name evidence="12" type="ORF">XENORESO_007310</name>
</gene>
<feature type="transmembrane region" description="Helical" evidence="10">
    <location>
        <begin position="477"/>
        <end position="504"/>
    </location>
</feature>
<dbReference type="SUPFAM" id="SSF82671">
    <property type="entry name" value="SEA domain"/>
    <property type="match status" value="1"/>
</dbReference>
<keyword evidence="10" id="KW-1133">Transmembrane helix</keyword>
<keyword evidence="8" id="KW-0325">Glycoprotein</keyword>
<dbReference type="EMBL" id="JAHRIM010082463">
    <property type="protein sequence ID" value="MEQ2275698.1"/>
    <property type="molecule type" value="Genomic_DNA"/>
</dbReference>
<evidence type="ECO:0000259" key="11">
    <source>
        <dbReference type="PROSITE" id="PS50024"/>
    </source>
</evidence>
<dbReference type="PROSITE" id="PS50024">
    <property type="entry name" value="SEA"/>
    <property type="match status" value="1"/>
</dbReference>
<feature type="compositionally biased region" description="Polar residues" evidence="9">
    <location>
        <begin position="1"/>
        <end position="51"/>
    </location>
</feature>
<dbReference type="Gene3D" id="3.30.70.960">
    <property type="entry name" value="SEA domain"/>
    <property type="match status" value="1"/>
</dbReference>
<evidence type="ECO:0000256" key="10">
    <source>
        <dbReference type="SAM" id="Phobius"/>
    </source>
</evidence>
<keyword evidence="7" id="KW-1015">Disulfide bond</keyword>
<evidence type="ECO:0000256" key="5">
    <source>
        <dbReference type="ARBA" id="ARBA00022737"/>
    </source>
</evidence>
<evidence type="ECO:0000313" key="13">
    <source>
        <dbReference type="Proteomes" id="UP001444071"/>
    </source>
</evidence>
<dbReference type="PANTHER" id="PTHR24037:SF7">
    <property type="entry name" value="FLOCCULATION PROTEIN FLO11 ISOFORM X1-RELATED"/>
    <property type="match status" value="1"/>
</dbReference>
<evidence type="ECO:0000256" key="3">
    <source>
        <dbReference type="ARBA" id="ARBA00022536"/>
    </source>
</evidence>
<dbReference type="Proteomes" id="UP001444071">
    <property type="component" value="Unassembled WGS sequence"/>
</dbReference>
<feature type="domain" description="SEA" evidence="11">
    <location>
        <begin position="302"/>
        <end position="423"/>
    </location>
</feature>
<dbReference type="SUPFAM" id="SSF57184">
    <property type="entry name" value="Growth factor receptor domain"/>
    <property type="match status" value="1"/>
</dbReference>
<sequence>MTSTSDKTTTQVLTTPISGNTATDVHMTSTSDKTTTQVPNTAISGNTATQVSSTATGDHTTTNDPTTLTSNDTTTMVPITPTNNGMTTNVPISPTDNHTTMGMTSTQGNDTAKTTKNNYTTLKVSTTPITNEETTSAHVTTTNNDTMTTISSTTSKQTITTLTTSADTSETPDSTTITERTTLTVGPPSSSPTSSPPPSSIFPDSSNTPTEAETTTTTLLTTNSPLNTPLSTKTPTTTGGTTEIVTTLLTTGRTTATSSSTTEAPPPVIVCPSVPCPVQSVCLNGTCQCLSGNYLQDGHCVPAQVFPCMLHFKLITFHDQMSDRSSRIFQSTAANISAALRNVLKNVSGYRQSEVVQLKQGSVIASVNNIFENSNATQESVDNIIEGAVRNFTEDFAGATYTATNLCEVEPLPCDVSSTTCTQVKGQAFCSCKEGYISMVYSNISCKACPSGQQAVGNTCQTCPFGYGGFNCNDSSLLAVVVISCVLGGVLLILVLALLVYCCWRRCSRTKPNRNTSPYSEDLNKSWPITINPIPRATTNWTSTDSIEMTEGGSTNTLVDKKQQSNGFSGSYDLNPEEMKTFKGRNTSRYSYLVEGHENPYFLPGDEKKN</sequence>
<dbReference type="PANTHER" id="PTHR24037">
    <property type="entry name" value="HEART DEVELOPMENT PROTEIN WITH EGF-LIKE DOMAINS 1"/>
    <property type="match status" value="1"/>
</dbReference>
<accession>A0ABV0X3K6</accession>
<keyword evidence="13" id="KW-1185">Reference proteome</keyword>
<dbReference type="InterPro" id="IPR000082">
    <property type="entry name" value="SEA_dom"/>
</dbReference>
<name>A0ABV0X3K6_9TELE</name>
<feature type="region of interest" description="Disordered" evidence="9">
    <location>
        <begin position="155"/>
        <end position="240"/>
    </location>
</feature>
<dbReference type="InterPro" id="IPR009030">
    <property type="entry name" value="Growth_fac_rcpt_cys_sf"/>
</dbReference>
<evidence type="ECO:0000256" key="2">
    <source>
        <dbReference type="ARBA" id="ARBA00022475"/>
    </source>
</evidence>
<keyword evidence="6 10" id="KW-0472">Membrane</keyword>
<feature type="region of interest" description="Disordered" evidence="9">
    <location>
        <begin position="1"/>
        <end position="90"/>
    </location>
</feature>
<evidence type="ECO:0000313" key="12">
    <source>
        <dbReference type="EMBL" id="MEQ2275698.1"/>
    </source>
</evidence>
<feature type="compositionally biased region" description="Low complexity" evidence="9">
    <location>
        <begin position="52"/>
        <end position="75"/>
    </location>
</feature>
<evidence type="ECO:0000256" key="4">
    <source>
        <dbReference type="ARBA" id="ARBA00022729"/>
    </source>
</evidence>
<keyword evidence="5" id="KW-0677">Repeat</keyword>
<keyword evidence="4" id="KW-0732">Signal</keyword>
<feature type="compositionally biased region" description="Polar residues" evidence="9">
    <location>
        <begin position="172"/>
        <end position="184"/>
    </location>
</feature>
<evidence type="ECO:0000256" key="9">
    <source>
        <dbReference type="SAM" id="MobiDB-lite"/>
    </source>
</evidence>
<evidence type="ECO:0000256" key="7">
    <source>
        <dbReference type="ARBA" id="ARBA00023157"/>
    </source>
</evidence>
<proteinExistence type="predicted"/>
<reference evidence="12 13" key="1">
    <citation type="submission" date="2021-06" db="EMBL/GenBank/DDBJ databases">
        <authorList>
            <person name="Palmer J.M."/>
        </authorList>
    </citation>
    <scope>NUCLEOTIDE SEQUENCE [LARGE SCALE GENOMIC DNA]</scope>
    <source>
        <strain evidence="12 13">XR_2019</strain>
        <tissue evidence="12">Muscle</tissue>
    </source>
</reference>
<evidence type="ECO:0000256" key="8">
    <source>
        <dbReference type="ARBA" id="ARBA00023180"/>
    </source>
</evidence>
<evidence type="ECO:0000256" key="1">
    <source>
        <dbReference type="ARBA" id="ARBA00004236"/>
    </source>
</evidence>
<keyword evidence="10" id="KW-0812">Transmembrane</keyword>
<protein>
    <recommendedName>
        <fullName evidence="11">SEA domain-containing protein</fullName>
    </recommendedName>
</protein>
<feature type="compositionally biased region" description="Polar residues" evidence="9">
    <location>
        <begin position="552"/>
        <end position="569"/>
    </location>
</feature>
<evidence type="ECO:0000256" key="6">
    <source>
        <dbReference type="ARBA" id="ARBA00023136"/>
    </source>
</evidence>
<feature type="compositionally biased region" description="Low complexity" evidence="9">
    <location>
        <begin position="155"/>
        <end position="171"/>
    </location>
</feature>